<organism evidence="2 3">
    <name type="scientific">Alternaria alternata</name>
    <name type="common">Alternaria rot fungus</name>
    <name type="synonym">Torula alternata</name>
    <dbReference type="NCBI Taxonomy" id="5599"/>
    <lineage>
        <taxon>Eukaryota</taxon>
        <taxon>Fungi</taxon>
        <taxon>Dikarya</taxon>
        <taxon>Ascomycota</taxon>
        <taxon>Pezizomycotina</taxon>
        <taxon>Dothideomycetes</taxon>
        <taxon>Pleosporomycetidae</taxon>
        <taxon>Pleosporales</taxon>
        <taxon>Pleosporineae</taxon>
        <taxon>Pleosporaceae</taxon>
        <taxon>Alternaria</taxon>
        <taxon>Alternaria sect. Alternaria</taxon>
        <taxon>Alternaria alternata complex</taxon>
    </lineage>
</organism>
<dbReference type="OMA" id="HNMPYCC"/>
<feature type="coiled-coil region" evidence="1">
    <location>
        <begin position="35"/>
        <end position="62"/>
    </location>
</feature>
<accession>A0A177DER4</accession>
<dbReference type="AlphaFoldDB" id="A0A177DER4"/>
<keyword evidence="1" id="KW-0175">Coiled coil</keyword>
<dbReference type="VEuPathDB" id="FungiDB:CC77DRAFT_1096961"/>
<sequence length="219" mass="24994">MTSLNLPLQLHPEPAQIPNPGHSQMMVPMGFAAQLRALQEIQQEQAERISRLEQENADLRNFERSVIDVADRVRALEQHKAYIAARRREAVGQLLNMRTLHQEADNAFQLRTSDMQPDDLEGILGVYGTMLTTTMNHHQRVLAQTRANGHFPTYATPIPQTQQVTAPMHYRHAYAAAYSEHGYCYAHNMPYHCRVCSNWHTDVDALRIHHGPESRSHSS</sequence>
<dbReference type="EMBL" id="KV441485">
    <property type="protein sequence ID" value="OAG17717.1"/>
    <property type="molecule type" value="Genomic_DNA"/>
</dbReference>
<dbReference type="RefSeq" id="XP_018383138.1">
    <property type="nucleotide sequence ID" value="XM_018529869.1"/>
</dbReference>
<protein>
    <submittedName>
        <fullName evidence="2">Uncharacterized protein</fullName>
    </submittedName>
</protein>
<dbReference type="KEGG" id="aalt:CC77DRAFT_1096961"/>
<reference evidence="2 3" key="1">
    <citation type="submission" date="2016-05" db="EMBL/GenBank/DDBJ databases">
        <title>Comparative analysis of secretome profiles of manganese(II)-oxidizing ascomycete fungi.</title>
        <authorList>
            <consortium name="DOE Joint Genome Institute"/>
            <person name="Zeiner C.A."/>
            <person name="Purvine S.O."/>
            <person name="Zink E.M."/>
            <person name="Wu S."/>
            <person name="Pasa-Tolic L."/>
            <person name="Chaput D.L."/>
            <person name="Haridas S."/>
            <person name="Grigoriev I.V."/>
            <person name="Santelli C.M."/>
            <person name="Hansel C.M."/>
        </authorList>
    </citation>
    <scope>NUCLEOTIDE SEQUENCE [LARGE SCALE GENOMIC DNA]</scope>
    <source>
        <strain evidence="2 3">SRC1lrK2f</strain>
    </source>
</reference>
<evidence type="ECO:0000256" key="1">
    <source>
        <dbReference type="SAM" id="Coils"/>
    </source>
</evidence>
<name>A0A177DER4_ALTAL</name>
<evidence type="ECO:0000313" key="2">
    <source>
        <dbReference type="EMBL" id="OAG17717.1"/>
    </source>
</evidence>
<dbReference type="Proteomes" id="UP000077248">
    <property type="component" value="Unassembled WGS sequence"/>
</dbReference>
<gene>
    <name evidence="2" type="ORF">CC77DRAFT_1096961</name>
</gene>
<dbReference type="GeneID" id="29115463"/>
<proteinExistence type="predicted"/>
<evidence type="ECO:0000313" key="3">
    <source>
        <dbReference type="Proteomes" id="UP000077248"/>
    </source>
</evidence>
<keyword evidence="3" id="KW-1185">Reference proteome</keyword>